<keyword evidence="10 23" id="KW-0812">Transmembrane</keyword>
<evidence type="ECO:0000256" key="21">
    <source>
        <dbReference type="ARBA" id="ARBA00047899"/>
    </source>
</evidence>
<dbReference type="FunFam" id="3.80.10.10:FF:000383">
    <property type="entry name" value="Leucine-rich repeat receptor protein kinase EMS1"/>
    <property type="match status" value="1"/>
</dbReference>
<evidence type="ECO:0000256" key="14">
    <source>
        <dbReference type="ARBA" id="ARBA00022777"/>
    </source>
</evidence>
<keyword evidence="17 23" id="KW-0472">Membrane</keyword>
<evidence type="ECO:0000259" key="24">
    <source>
        <dbReference type="PROSITE" id="PS50011"/>
    </source>
</evidence>
<keyword evidence="8" id="KW-0433">Leucine-rich repeat</keyword>
<keyword evidence="13" id="KW-0547">Nucleotide-binding</keyword>
<dbReference type="PROSITE" id="PS00109">
    <property type="entry name" value="PROTEIN_KINASE_TYR"/>
    <property type="match status" value="1"/>
</dbReference>
<dbReference type="PROSITE" id="PS50011">
    <property type="entry name" value="PROTEIN_KINASE_DOM"/>
    <property type="match status" value="1"/>
</dbReference>
<keyword evidence="26" id="KW-1185">Reference proteome</keyword>
<evidence type="ECO:0000256" key="7">
    <source>
        <dbReference type="ARBA" id="ARBA00022553"/>
    </source>
</evidence>
<keyword evidence="5" id="KW-0134">Cell wall</keyword>
<evidence type="ECO:0000256" key="8">
    <source>
        <dbReference type="ARBA" id="ARBA00022614"/>
    </source>
</evidence>
<keyword evidence="16 23" id="KW-1133">Transmembrane helix</keyword>
<dbReference type="InterPro" id="IPR003591">
    <property type="entry name" value="Leu-rich_rpt_typical-subtyp"/>
</dbReference>
<dbReference type="EC" id="2.7.11.1" evidence="4"/>
<comment type="subcellular location">
    <subcellularLocation>
        <location evidence="1">Membrane</location>
        <topology evidence="1">Peripheral membrane protein</topology>
    </subcellularLocation>
    <subcellularLocation>
        <location evidence="3">Membrane</location>
        <topology evidence="3">Single-pass type I membrane protein</topology>
    </subcellularLocation>
    <subcellularLocation>
        <location evidence="2">Secreted</location>
        <location evidence="2">Cell wall</location>
    </subcellularLocation>
</comment>
<dbReference type="AlphaFoldDB" id="A0AAD7L3S1"/>
<dbReference type="KEGG" id="qsa:O6P43_026950"/>
<evidence type="ECO:0000256" key="13">
    <source>
        <dbReference type="ARBA" id="ARBA00022741"/>
    </source>
</evidence>
<dbReference type="PANTHER" id="PTHR48005:SF70">
    <property type="entry name" value="MDIS1-INTERACTING RECEPTOR LIKE KINASE 2-LIKE"/>
    <property type="match status" value="1"/>
</dbReference>
<keyword evidence="19" id="KW-0325">Glycoprotein</keyword>
<keyword evidence="11" id="KW-0732">Signal</keyword>
<dbReference type="Pfam" id="PF13855">
    <property type="entry name" value="LRR_8"/>
    <property type="match status" value="1"/>
</dbReference>
<dbReference type="InterPro" id="IPR055414">
    <property type="entry name" value="LRR_R13L4/SHOC2-like"/>
</dbReference>
<keyword evidence="15" id="KW-0067">ATP-binding</keyword>
<evidence type="ECO:0000256" key="16">
    <source>
        <dbReference type="ARBA" id="ARBA00022989"/>
    </source>
</evidence>
<accession>A0AAD7L3S1</accession>
<feature type="transmembrane region" description="Helical" evidence="23">
    <location>
        <begin position="743"/>
        <end position="769"/>
    </location>
</feature>
<gene>
    <name evidence="25" type="ORF">O6P43_026950</name>
</gene>
<evidence type="ECO:0000256" key="10">
    <source>
        <dbReference type="ARBA" id="ARBA00022692"/>
    </source>
</evidence>
<dbReference type="PANTHER" id="PTHR48005">
    <property type="entry name" value="LEUCINE RICH REPEAT KINASE 2"/>
    <property type="match status" value="1"/>
</dbReference>
<keyword evidence="12" id="KW-0677">Repeat</keyword>
<evidence type="ECO:0000256" key="2">
    <source>
        <dbReference type="ARBA" id="ARBA00004191"/>
    </source>
</evidence>
<keyword evidence="9" id="KW-0808">Transferase</keyword>
<protein>
    <recommendedName>
        <fullName evidence="4">non-specific serine/threonine protein kinase</fullName>
        <ecNumber evidence="4">2.7.11.1</ecNumber>
    </recommendedName>
</protein>
<evidence type="ECO:0000256" key="5">
    <source>
        <dbReference type="ARBA" id="ARBA00022512"/>
    </source>
</evidence>
<comment type="catalytic activity">
    <reaction evidence="22">
        <text>L-seryl-[protein] + ATP = O-phospho-L-seryl-[protein] + ADP + H(+)</text>
        <dbReference type="Rhea" id="RHEA:17989"/>
        <dbReference type="Rhea" id="RHEA-COMP:9863"/>
        <dbReference type="Rhea" id="RHEA-COMP:11604"/>
        <dbReference type="ChEBI" id="CHEBI:15378"/>
        <dbReference type="ChEBI" id="CHEBI:29999"/>
        <dbReference type="ChEBI" id="CHEBI:30616"/>
        <dbReference type="ChEBI" id="CHEBI:83421"/>
        <dbReference type="ChEBI" id="CHEBI:456216"/>
        <dbReference type="EC" id="2.7.11.1"/>
    </reaction>
</comment>
<keyword evidence="18 25" id="KW-0675">Receptor</keyword>
<dbReference type="GO" id="GO:0099402">
    <property type="term" value="P:plant organ development"/>
    <property type="evidence" value="ECO:0007669"/>
    <property type="project" value="UniProtKB-ARBA"/>
</dbReference>
<dbReference type="SMART" id="SM00369">
    <property type="entry name" value="LRR_TYP"/>
    <property type="match status" value="13"/>
</dbReference>
<dbReference type="GO" id="GO:0009653">
    <property type="term" value="P:anatomical structure morphogenesis"/>
    <property type="evidence" value="ECO:0007669"/>
    <property type="project" value="UniProtKB-ARBA"/>
</dbReference>
<dbReference type="EMBL" id="JARAOO010000011">
    <property type="protein sequence ID" value="KAJ7950807.1"/>
    <property type="molecule type" value="Genomic_DNA"/>
</dbReference>
<comment type="catalytic activity">
    <reaction evidence="21">
        <text>L-threonyl-[protein] + ATP = O-phospho-L-threonyl-[protein] + ADP + H(+)</text>
        <dbReference type="Rhea" id="RHEA:46608"/>
        <dbReference type="Rhea" id="RHEA-COMP:11060"/>
        <dbReference type="Rhea" id="RHEA-COMP:11605"/>
        <dbReference type="ChEBI" id="CHEBI:15378"/>
        <dbReference type="ChEBI" id="CHEBI:30013"/>
        <dbReference type="ChEBI" id="CHEBI:30616"/>
        <dbReference type="ChEBI" id="CHEBI:61977"/>
        <dbReference type="ChEBI" id="CHEBI:456216"/>
        <dbReference type="EC" id="2.7.11.1"/>
    </reaction>
</comment>
<dbReference type="Gene3D" id="3.30.200.20">
    <property type="entry name" value="Phosphorylase Kinase, domain 1"/>
    <property type="match status" value="1"/>
</dbReference>
<dbReference type="SUPFAM" id="SSF52047">
    <property type="entry name" value="RNI-like"/>
    <property type="match status" value="1"/>
</dbReference>
<evidence type="ECO:0000313" key="26">
    <source>
        <dbReference type="Proteomes" id="UP001163823"/>
    </source>
</evidence>
<dbReference type="InterPro" id="IPR000719">
    <property type="entry name" value="Prot_kinase_dom"/>
</dbReference>
<feature type="domain" description="Protein kinase" evidence="24">
    <location>
        <begin position="809"/>
        <end position="1085"/>
    </location>
</feature>
<dbReference type="SUPFAM" id="SSF56112">
    <property type="entry name" value="Protein kinase-like (PK-like)"/>
    <property type="match status" value="1"/>
</dbReference>
<evidence type="ECO:0000256" key="12">
    <source>
        <dbReference type="ARBA" id="ARBA00022737"/>
    </source>
</evidence>
<dbReference type="InterPro" id="IPR011009">
    <property type="entry name" value="Kinase-like_dom_sf"/>
</dbReference>
<comment type="caution">
    <text evidence="25">The sequence shown here is derived from an EMBL/GenBank/DDBJ whole genome shotgun (WGS) entry which is preliminary data.</text>
</comment>
<evidence type="ECO:0000256" key="9">
    <source>
        <dbReference type="ARBA" id="ARBA00022679"/>
    </source>
</evidence>
<evidence type="ECO:0000256" key="11">
    <source>
        <dbReference type="ARBA" id="ARBA00022729"/>
    </source>
</evidence>
<organism evidence="25 26">
    <name type="scientific">Quillaja saponaria</name>
    <name type="common">Soap bark tree</name>
    <dbReference type="NCBI Taxonomy" id="32244"/>
    <lineage>
        <taxon>Eukaryota</taxon>
        <taxon>Viridiplantae</taxon>
        <taxon>Streptophyta</taxon>
        <taxon>Embryophyta</taxon>
        <taxon>Tracheophyta</taxon>
        <taxon>Spermatophyta</taxon>
        <taxon>Magnoliopsida</taxon>
        <taxon>eudicotyledons</taxon>
        <taxon>Gunneridae</taxon>
        <taxon>Pentapetalae</taxon>
        <taxon>rosids</taxon>
        <taxon>fabids</taxon>
        <taxon>Fabales</taxon>
        <taxon>Quillajaceae</taxon>
        <taxon>Quillaja</taxon>
    </lineage>
</organism>
<evidence type="ECO:0000256" key="22">
    <source>
        <dbReference type="ARBA" id="ARBA00048679"/>
    </source>
</evidence>
<evidence type="ECO:0000256" key="1">
    <source>
        <dbReference type="ARBA" id="ARBA00004170"/>
    </source>
</evidence>
<evidence type="ECO:0000256" key="6">
    <source>
        <dbReference type="ARBA" id="ARBA00022527"/>
    </source>
</evidence>
<evidence type="ECO:0000256" key="18">
    <source>
        <dbReference type="ARBA" id="ARBA00023170"/>
    </source>
</evidence>
<evidence type="ECO:0000256" key="19">
    <source>
        <dbReference type="ARBA" id="ARBA00023180"/>
    </source>
</evidence>
<reference evidence="25" key="1">
    <citation type="journal article" date="2023" name="Science">
        <title>Elucidation of the pathway for biosynthesis of saponin adjuvants from the soapbark tree.</title>
        <authorList>
            <person name="Reed J."/>
            <person name="Orme A."/>
            <person name="El-Demerdash A."/>
            <person name="Owen C."/>
            <person name="Martin L.B.B."/>
            <person name="Misra R.C."/>
            <person name="Kikuchi S."/>
            <person name="Rejzek M."/>
            <person name="Martin A.C."/>
            <person name="Harkess A."/>
            <person name="Leebens-Mack J."/>
            <person name="Louveau T."/>
            <person name="Stephenson M.J."/>
            <person name="Osbourn A."/>
        </authorList>
    </citation>
    <scope>NUCLEOTIDE SEQUENCE</scope>
    <source>
        <strain evidence="25">S10</strain>
    </source>
</reference>
<dbReference type="Pfam" id="PF00560">
    <property type="entry name" value="LRR_1"/>
    <property type="match status" value="8"/>
</dbReference>
<dbReference type="Pfam" id="PF08263">
    <property type="entry name" value="LRRNT_2"/>
    <property type="match status" value="1"/>
</dbReference>
<dbReference type="InterPro" id="IPR051420">
    <property type="entry name" value="Ser_Thr_Kinases_DiverseReg"/>
</dbReference>
<dbReference type="GO" id="GO:0004674">
    <property type="term" value="F:protein serine/threonine kinase activity"/>
    <property type="evidence" value="ECO:0007669"/>
    <property type="project" value="UniProtKB-KW"/>
</dbReference>
<evidence type="ECO:0000313" key="25">
    <source>
        <dbReference type="EMBL" id="KAJ7950807.1"/>
    </source>
</evidence>
<keyword evidence="6" id="KW-0723">Serine/threonine-protein kinase</keyword>
<dbReference type="Gene3D" id="1.10.510.10">
    <property type="entry name" value="Transferase(Phosphotransferase) domain 1"/>
    <property type="match status" value="1"/>
</dbReference>
<dbReference type="FunFam" id="1.10.510.10:FF:000445">
    <property type="entry name" value="MDIS1-interacting receptor like kinase 2"/>
    <property type="match status" value="1"/>
</dbReference>
<dbReference type="Pfam" id="PF00069">
    <property type="entry name" value="Pkinase"/>
    <property type="match status" value="1"/>
</dbReference>
<dbReference type="FunFam" id="3.80.10.10:FF:000400">
    <property type="entry name" value="Nuclear pore complex protein NUP107"/>
    <property type="match status" value="1"/>
</dbReference>
<comment type="similarity">
    <text evidence="20">Belongs to the polygalacturonase-inhibiting protein family.</text>
</comment>
<dbReference type="SMART" id="SM00365">
    <property type="entry name" value="LRR_SD22"/>
    <property type="match status" value="6"/>
</dbReference>
<dbReference type="InterPro" id="IPR013210">
    <property type="entry name" value="LRR_N_plant-typ"/>
</dbReference>
<dbReference type="FunFam" id="3.80.10.10:FF:000719">
    <property type="entry name" value="MDIS1-interacting receptor like kinase 2 isoform A"/>
    <property type="match status" value="1"/>
</dbReference>
<dbReference type="InterPro" id="IPR008266">
    <property type="entry name" value="Tyr_kinase_AS"/>
</dbReference>
<dbReference type="GO" id="GO:0016020">
    <property type="term" value="C:membrane"/>
    <property type="evidence" value="ECO:0007669"/>
    <property type="project" value="UniProtKB-SubCell"/>
</dbReference>
<dbReference type="Proteomes" id="UP001163823">
    <property type="component" value="Chromosome 11"/>
</dbReference>
<evidence type="ECO:0000256" key="20">
    <source>
        <dbReference type="ARBA" id="ARBA00038043"/>
    </source>
</evidence>
<dbReference type="SUPFAM" id="SSF52058">
    <property type="entry name" value="L domain-like"/>
    <property type="match status" value="1"/>
</dbReference>
<evidence type="ECO:0000256" key="3">
    <source>
        <dbReference type="ARBA" id="ARBA00004479"/>
    </source>
</evidence>
<dbReference type="GO" id="GO:0005524">
    <property type="term" value="F:ATP binding"/>
    <property type="evidence" value="ECO:0007669"/>
    <property type="project" value="UniProtKB-KW"/>
</dbReference>
<feature type="transmembrane region" description="Helical" evidence="23">
    <location>
        <begin position="12"/>
        <end position="34"/>
    </location>
</feature>
<evidence type="ECO:0000256" key="23">
    <source>
        <dbReference type="SAM" id="Phobius"/>
    </source>
</evidence>
<name>A0AAD7L3S1_QUISA</name>
<dbReference type="Gene3D" id="3.80.10.10">
    <property type="entry name" value="Ribonuclease Inhibitor"/>
    <property type="match status" value="4"/>
</dbReference>
<dbReference type="InterPro" id="IPR001611">
    <property type="entry name" value="Leu-rich_rpt"/>
</dbReference>
<evidence type="ECO:0000256" key="4">
    <source>
        <dbReference type="ARBA" id="ARBA00012513"/>
    </source>
</evidence>
<dbReference type="Pfam" id="PF23598">
    <property type="entry name" value="LRR_14"/>
    <property type="match status" value="1"/>
</dbReference>
<proteinExistence type="inferred from homology"/>
<keyword evidence="5" id="KW-0964">Secreted</keyword>
<dbReference type="InterPro" id="IPR032675">
    <property type="entry name" value="LRR_dom_sf"/>
</dbReference>
<dbReference type="FunFam" id="3.80.10.10:FF:000095">
    <property type="entry name" value="LRR receptor-like serine/threonine-protein kinase GSO1"/>
    <property type="match status" value="1"/>
</dbReference>
<evidence type="ECO:0000256" key="15">
    <source>
        <dbReference type="ARBA" id="ARBA00022840"/>
    </source>
</evidence>
<keyword evidence="14 25" id="KW-0418">Kinase</keyword>
<keyword evidence="7" id="KW-0597">Phosphoprotein</keyword>
<dbReference type="FunFam" id="3.30.200.20:FF:000309">
    <property type="entry name" value="Leucine-rich repeat receptor protein kinase MSP1"/>
    <property type="match status" value="1"/>
</dbReference>
<sequence>MVSSCGNSISIQLLPFWGFLPVFFFHIFVLVHSFQISASVVFPTTHTSFLSFSLVTNETVANGREANALVKWKHSLDNPSQALLSSWSNGSSTPCNWVGILCNEFNSVTHINLGNLGLRGRLDSLNFSSFPNLNTLNVSTNSFYGDIPHQIGELRKLQTLDLAYNKLSGGFPKIIGNLSRLSYLSLAFNNLSGSIPSEISQLTSLLNAQLQNSGFSGSIPREIGKLTNLMFLNLSSNQLSDYIPREIGMLGNIQRLVVRNNSLSGFIPKEIGMLRNLIELDLSQNYISDRIPSTIGNLSNLYSLYLYGNNLSGSIPEEVSKLSKLSILQLLHNNLRSLIPVSIGNLTELTDLRLNDNKLSGSIPSSIGTLTKLTTLFLSMNNLSGSIPSSIGTLTMLTELKFHWNRIGGTVPPEINNLTNLVNLQLGENNLYGHLPTQICLGGLLTRFSAIGNHFTGPVPASLKNCSSLRRVRLEDNQLTGNITDAFGVYPNLYYMGLSNNKLSGGLSSKWAQCKNLRSLKISNNNLSGSIPSEIGEATQLGVLHLSSNHLTGEIPKELGRLASLIELQISGNHLSGNVPSEFGLLKDLALLDLAANNLRGTIPNQLGGINNLLHLNLSKNQLEQSIPSEIGYMISLQNLDLAGNSLVGRIPSPLGQLKRLETLNLSHNNLTGSLPSTFDGLVSLTSVDISYNQLQGSLPSIEAFHNATIEALRNNKGLCGNISGLEACPITHNPPGQRRKNVVLIVLFPVIGTLFLMFLLLGISYMLYQKVRKTENQPQEEPKQNLFAVWSYDGKIVYENIVEATEEFDSKYCIGVGGCGSVYRAELPTGQVVAVKKLHSDTDDRMFSILKTFVVEIRALTEIRHRNIVKLFGFCSHPRHSFLVYEYLEGGSLDKILKSVEKAIALDWDTRINIVKGVANALYYMHHSCSPPIIHRDISSKNILLNLDYEAHISDFGTTKILNPDSFNWTSFAGTFGYSAPELAYTMVVNEKCDVYSYGVLTLEVVLGQHPGYLISSLFSPSSSSVCSTARNLLLKEVLDQRISLPTNLIAEEIISVAKLALACLNESPRSRPSMEQVCKELSIPNPASSVELNMITLGDLFDLKD</sequence>
<evidence type="ECO:0000256" key="17">
    <source>
        <dbReference type="ARBA" id="ARBA00023136"/>
    </source>
</evidence>